<name>A0A1H3AMF9_9PSEU</name>
<keyword evidence="2" id="KW-1185">Reference proteome</keyword>
<sequence length="48" mass="5351">MSITDQLVHPGHWLTESLGDVGQRDDLHIGSEHIRGSRDRTHAAYLAT</sequence>
<evidence type="ECO:0000313" key="2">
    <source>
        <dbReference type="Proteomes" id="UP000199529"/>
    </source>
</evidence>
<dbReference type="STRING" id="418495.SAMN05216215_1009192"/>
<dbReference type="EMBL" id="FNOK01000009">
    <property type="protein sequence ID" value="SDX30920.1"/>
    <property type="molecule type" value="Genomic_DNA"/>
</dbReference>
<dbReference type="AlphaFoldDB" id="A0A1H3AMF9"/>
<evidence type="ECO:0000313" key="1">
    <source>
        <dbReference type="EMBL" id="SDX30920.1"/>
    </source>
</evidence>
<accession>A0A1H3AMF9</accession>
<dbReference type="Proteomes" id="UP000199529">
    <property type="component" value="Unassembled WGS sequence"/>
</dbReference>
<protein>
    <submittedName>
        <fullName evidence="1">Uncharacterized protein</fullName>
    </submittedName>
</protein>
<gene>
    <name evidence="1" type="ORF">SAMN05216215_1009192</name>
</gene>
<proteinExistence type="predicted"/>
<reference evidence="2" key="1">
    <citation type="submission" date="2016-10" db="EMBL/GenBank/DDBJ databases">
        <authorList>
            <person name="Varghese N."/>
            <person name="Submissions S."/>
        </authorList>
    </citation>
    <scope>NUCLEOTIDE SEQUENCE [LARGE SCALE GENOMIC DNA]</scope>
    <source>
        <strain evidence="2">CGMCC 4.3530</strain>
    </source>
</reference>
<organism evidence="1 2">
    <name type="scientific">Saccharopolyspora shandongensis</name>
    <dbReference type="NCBI Taxonomy" id="418495"/>
    <lineage>
        <taxon>Bacteria</taxon>
        <taxon>Bacillati</taxon>
        <taxon>Actinomycetota</taxon>
        <taxon>Actinomycetes</taxon>
        <taxon>Pseudonocardiales</taxon>
        <taxon>Pseudonocardiaceae</taxon>
        <taxon>Saccharopolyspora</taxon>
    </lineage>
</organism>